<evidence type="ECO:0000313" key="1">
    <source>
        <dbReference type="EMBL" id="OTP71019.1"/>
    </source>
</evidence>
<proteinExistence type="predicted"/>
<comment type="caution">
    <text evidence="1">The sequence shown here is derived from an EMBL/GenBank/DDBJ whole genome shotgun (WGS) entry which is preliminary data.</text>
</comment>
<protein>
    <recommendedName>
        <fullName evidence="3">Abasic site processing protein</fullName>
    </recommendedName>
</protein>
<dbReference type="AlphaFoldDB" id="A0A242MI78"/>
<dbReference type="Proteomes" id="UP000194546">
    <property type="component" value="Unassembled WGS sequence"/>
</dbReference>
<dbReference type="SUPFAM" id="SSF143081">
    <property type="entry name" value="BB1717-like"/>
    <property type="match status" value="1"/>
</dbReference>
<accession>A0A242MI78</accession>
<dbReference type="InterPro" id="IPR036590">
    <property type="entry name" value="SRAP-like"/>
</dbReference>
<organism evidence="1 2">
    <name type="scientific">Caballeronia sordidicola</name>
    <name type="common">Burkholderia sordidicola</name>
    <dbReference type="NCBI Taxonomy" id="196367"/>
    <lineage>
        <taxon>Bacteria</taxon>
        <taxon>Pseudomonadati</taxon>
        <taxon>Pseudomonadota</taxon>
        <taxon>Betaproteobacteria</taxon>
        <taxon>Burkholderiales</taxon>
        <taxon>Burkholderiaceae</taxon>
        <taxon>Caballeronia</taxon>
    </lineage>
</organism>
<evidence type="ECO:0008006" key="3">
    <source>
        <dbReference type="Google" id="ProtNLM"/>
    </source>
</evidence>
<evidence type="ECO:0000313" key="2">
    <source>
        <dbReference type="Proteomes" id="UP000194546"/>
    </source>
</evidence>
<sequence length="105" mass="11461">MAALSSFSFDEEAQATDGFVMVSSSTDVGIVNSRSHRPVVLNAFDAVRWLHPKTTFGLAKKIAADSIMPRQMFRSFQVSVGVNSVRNDEPAFNDPLPDGIVMSLK</sequence>
<dbReference type="Gene3D" id="3.90.1680.10">
    <property type="entry name" value="SOS response associated peptidase-like"/>
    <property type="match status" value="1"/>
</dbReference>
<reference evidence="1 2" key="1">
    <citation type="submission" date="2017-03" db="EMBL/GenBank/DDBJ databases">
        <title>Genome analysis of strain PAMC 26510.</title>
        <authorList>
            <person name="Oh H.-M."/>
            <person name="Yang J.-A."/>
        </authorList>
    </citation>
    <scope>NUCLEOTIDE SEQUENCE [LARGE SCALE GENOMIC DNA]</scope>
    <source>
        <strain evidence="1 2">PAMC 26510</strain>
    </source>
</reference>
<dbReference type="EMBL" id="NBTY01000129">
    <property type="protein sequence ID" value="OTP71019.1"/>
    <property type="molecule type" value="Genomic_DNA"/>
</dbReference>
<gene>
    <name evidence="1" type="ORF">PAMC26510_23730</name>
</gene>
<name>A0A242MI78_CABSO</name>